<comment type="catalytic activity">
    <reaction evidence="14">
        <text>2'-deoxyribonucleotide-(2'-deoxyribose 5'-phosphate)-2'-deoxyribonucleotide-DNA = a 3'-end 2'-deoxyribonucleotide-(2,3-dehydro-2,3-deoxyribose 5'-phosphate)-DNA + a 5'-end 5'-phospho-2'-deoxyribonucleoside-DNA + H(+)</text>
        <dbReference type="Rhea" id="RHEA:66592"/>
        <dbReference type="Rhea" id="RHEA-COMP:13180"/>
        <dbReference type="Rhea" id="RHEA-COMP:16897"/>
        <dbReference type="Rhea" id="RHEA-COMP:17067"/>
        <dbReference type="ChEBI" id="CHEBI:15378"/>
        <dbReference type="ChEBI" id="CHEBI:136412"/>
        <dbReference type="ChEBI" id="CHEBI:157695"/>
        <dbReference type="ChEBI" id="CHEBI:167181"/>
        <dbReference type="EC" id="4.2.99.18"/>
    </reaction>
</comment>
<dbReference type="GO" id="GO:0140078">
    <property type="term" value="F:class I DNA-(apurinic or apyrimidinic site) endonuclease activity"/>
    <property type="evidence" value="ECO:0007669"/>
    <property type="project" value="UniProtKB-EC"/>
</dbReference>
<dbReference type="Pfam" id="PF01149">
    <property type="entry name" value="Fapy_DNA_glyco"/>
    <property type="match status" value="1"/>
</dbReference>
<dbReference type="SUPFAM" id="SSF46946">
    <property type="entry name" value="S13-like H2TH domain"/>
    <property type="match status" value="1"/>
</dbReference>
<dbReference type="InterPro" id="IPR012319">
    <property type="entry name" value="FPG_cat"/>
</dbReference>
<feature type="domain" description="FPG-type" evidence="16">
    <location>
        <begin position="227"/>
        <end position="259"/>
    </location>
</feature>
<reference evidence="18 19" key="1">
    <citation type="submission" date="2019-08" db="EMBL/GenBank/DDBJ databases">
        <authorList>
            <person name="Liang Q."/>
        </authorList>
    </citation>
    <scope>NUCLEOTIDE SEQUENCE [LARGE SCALE GENOMIC DNA]</scope>
    <source>
        <strain evidence="18 19">V1718</strain>
    </source>
</reference>
<dbReference type="InterPro" id="IPR035937">
    <property type="entry name" value="FPG_N"/>
</dbReference>
<dbReference type="PROSITE" id="PS01242">
    <property type="entry name" value="ZF_FPG_1"/>
    <property type="match status" value="1"/>
</dbReference>
<comment type="cofactor">
    <cofactor evidence="2">
        <name>Zn(2+)</name>
        <dbReference type="ChEBI" id="CHEBI:29105"/>
    </cofactor>
</comment>
<dbReference type="SMART" id="SM00898">
    <property type="entry name" value="Fapy_DNA_glyco"/>
    <property type="match status" value="1"/>
</dbReference>
<evidence type="ECO:0000259" key="16">
    <source>
        <dbReference type="PROSITE" id="PS51066"/>
    </source>
</evidence>
<evidence type="ECO:0000256" key="4">
    <source>
        <dbReference type="ARBA" id="ARBA00022723"/>
    </source>
</evidence>
<dbReference type="GO" id="GO:0006284">
    <property type="term" value="P:base-excision repair"/>
    <property type="evidence" value="ECO:0007669"/>
    <property type="project" value="InterPro"/>
</dbReference>
<dbReference type="AlphaFoldDB" id="A0A5B8XTJ2"/>
<evidence type="ECO:0000256" key="14">
    <source>
        <dbReference type="ARBA" id="ARBA00044632"/>
    </source>
</evidence>
<evidence type="ECO:0000256" key="10">
    <source>
        <dbReference type="ARBA" id="ARBA00023204"/>
    </source>
</evidence>
<organism evidence="18 19">
    <name type="scientific">Microvenator marinus</name>
    <dbReference type="NCBI Taxonomy" id="2600177"/>
    <lineage>
        <taxon>Bacteria</taxon>
        <taxon>Deltaproteobacteria</taxon>
        <taxon>Bradymonadales</taxon>
        <taxon>Microvenatoraceae</taxon>
        <taxon>Microvenator</taxon>
    </lineage>
</organism>
<dbReference type="PANTHER" id="PTHR22993:SF9">
    <property type="entry name" value="FORMAMIDOPYRIMIDINE-DNA GLYCOSYLASE"/>
    <property type="match status" value="1"/>
</dbReference>
<keyword evidence="7" id="KW-0378">Hydrolase</keyword>
<keyword evidence="11" id="KW-0456">Lyase</keyword>
<dbReference type="GO" id="GO:0034039">
    <property type="term" value="F:8-oxo-7,8-dihydroguanine DNA N-glycosylase activity"/>
    <property type="evidence" value="ECO:0007669"/>
    <property type="project" value="TreeGrafter"/>
</dbReference>
<accession>A0A5B8XTJ2</accession>
<feature type="domain" description="Formamidopyrimidine-DNA glycosylase catalytic" evidence="17">
    <location>
        <begin position="2"/>
        <end position="110"/>
    </location>
</feature>
<dbReference type="PROSITE" id="PS51066">
    <property type="entry name" value="ZF_FPG_2"/>
    <property type="match status" value="1"/>
</dbReference>
<gene>
    <name evidence="18" type="ORF">FRD01_15440</name>
</gene>
<evidence type="ECO:0000313" key="19">
    <source>
        <dbReference type="Proteomes" id="UP000321595"/>
    </source>
</evidence>
<keyword evidence="8" id="KW-0862">Zinc</keyword>
<dbReference type="GO" id="GO:0003684">
    <property type="term" value="F:damaged DNA binding"/>
    <property type="evidence" value="ECO:0007669"/>
    <property type="project" value="InterPro"/>
</dbReference>
<dbReference type="SUPFAM" id="SSF57716">
    <property type="entry name" value="Glucocorticoid receptor-like (DNA-binding domain)"/>
    <property type="match status" value="1"/>
</dbReference>
<dbReference type="GO" id="GO:0008270">
    <property type="term" value="F:zinc ion binding"/>
    <property type="evidence" value="ECO:0007669"/>
    <property type="project" value="UniProtKB-KW"/>
</dbReference>
<evidence type="ECO:0000256" key="12">
    <source>
        <dbReference type="ARBA" id="ARBA00023268"/>
    </source>
</evidence>
<dbReference type="InterPro" id="IPR015887">
    <property type="entry name" value="DNA_glyclase_Znf_dom_DNA_BS"/>
</dbReference>
<evidence type="ECO:0000256" key="11">
    <source>
        <dbReference type="ARBA" id="ARBA00023239"/>
    </source>
</evidence>
<keyword evidence="19" id="KW-1185">Reference proteome</keyword>
<protein>
    <submittedName>
        <fullName evidence="18">Uncharacterized protein</fullName>
    </submittedName>
</protein>
<dbReference type="Proteomes" id="UP000321595">
    <property type="component" value="Chromosome"/>
</dbReference>
<evidence type="ECO:0000256" key="9">
    <source>
        <dbReference type="ARBA" id="ARBA00023125"/>
    </source>
</evidence>
<evidence type="ECO:0000259" key="17">
    <source>
        <dbReference type="PROSITE" id="PS51068"/>
    </source>
</evidence>
<comment type="similarity">
    <text evidence="3">Belongs to the FPG family.</text>
</comment>
<evidence type="ECO:0000256" key="7">
    <source>
        <dbReference type="ARBA" id="ARBA00022801"/>
    </source>
</evidence>
<evidence type="ECO:0000256" key="5">
    <source>
        <dbReference type="ARBA" id="ARBA00022763"/>
    </source>
</evidence>
<evidence type="ECO:0000256" key="2">
    <source>
        <dbReference type="ARBA" id="ARBA00001947"/>
    </source>
</evidence>
<keyword evidence="5" id="KW-0227">DNA damage</keyword>
<dbReference type="SUPFAM" id="SSF81624">
    <property type="entry name" value="N-terminal domain of MutM-like DNA repair proteins"/>
    <property type="match status" value="1"/>
</dbReference>
<keyword evidence="9" id="KW-0238">DNA-binding</keyword>
<keyword evidence="10" id="KW-0234">DNA repair</keyword>
<dbReference type="KEGG" id="bbae:FRD01_15440"/>
<dbReference type="PANTHER" id="PTHR22993">
    <property type="entry name" value="FORMAMIDOPYRIMIDINE-DNA GLYCOSYLASE"/>
    <property type="match status" value="1"/>
</dbReference>
<proteinExistence type="inferred from homology"/>
<dbReference type="PROSITE" id="PS51068">
    <property type="entry name" value="FPG_CAT"/>
    <property type="match status" value="1"/>
</dbReference>
<dbReference type="Gene3D" id="1.10.8.50">
    <property type="match status" value="1"/>
</dbReference>
<evidence type="ECO:0000256" key="8">
    <source>
        <dbReference type="ARBA" id="ARBA00022833"/>
    </source>
</evidence>
<dbReference type="RefSeq" id="WP_146961175.1">
    <property type="nucleotide sequence ID" value="NZ_CP042467.1"/>
</dbReference>
<dbReference type="InterPro" id="IPR000214">
    <property type="entry name" value="Znf_DNA_glyclase/AP_lyase"/>
</dbReference>
<keyword evidence="4" id="KW-0479">Metal-binding</keyword>
<evidence type="ECO:0000256" key="6">
    <source>
        <dbReference type="ARBA" id="ARBA00022771"/>
    </source>
</evidence>
<dbReference type="OrthoDB" id="9800855at2"/>
<sequence>MPELGEVEIARKHLQSWWTDAASTFHLIDAKVLKSGEPADLERQISQTPRAFKRRGKQLWVEFADGPHLAFHFRMTGQIVRTTSPEERFSRIAWQVGDSWLHFVDPRRFGYVEVWTDSERDAALAKLGPDPHAADPKLMREKAGARQLKAALLDQSVIAGVGNIAFIEVMWRLGLHPEIKGSQLSKAEWSRLIQAFVDFFDEVVERDFSPEQGRIDYVNTGGTNPFEIYQQDQCPKCSGGIERLVQGGRSTYFCPRCQRSGRR</sequence>
<dbReference type="InterPro" id="IPR010663">
    <property type="entry name" value="Znf_FPG/IleRS"/>
</dbReference>
<dbReference type="Pfam" id="PF06827">
    <property type="entry name" value="zf-FPG_IleRS"/>
    <property type="match status" value="1"/>
</dbReference>
<keyword evidence="12" id="KW-0511">Multifunctional enzyme</keyword>
<keyword evidence="6 15" id="KW-0863">Zinc-finger</keyword>
<dbReference type="SMART" id="SM01232">
    <property type="entry name" value="H2TH"/>
    <property type="match status" value="1"/>
</dbReference>
<name>A0A5B8XTJ2_9DELT</name>
<dbReference type="Gene3D" id="3.20.190.10">
    <property type="entry name" value="MutM-like, N-terminal"/>
    <property type="match status" value="1"/>
</dbReference>
<evidence type="ECO:0000256" key="15">
    <source>
        <dbReference type="PROSITE-ProRule" id="PRU00391"/>
    </source>
</evidence>
<dbReference type="Pfam" id="PF06831">
    <property type="entry name" value="H2TH"/>
    <property type="match status" value="1"/>
</dbReference>
<evidence type="ECO:0000256" key="3">
    <source>
        <dbReference type="ARBA" id="ARBA00009409"/>
    </source>
</evidence>
<evidence type="ECO:0000256" key="1">
    <source>
        <dbReference type="ARBA" id="ARBA00001668"/>
    </source>
</evidence>
<dbReference type="EMBL" id="CP042467">
    <property type="protein sequence ID" value="QED28601.1"/>
    <property type="molecule type" value="Genomic_DNA"/>
</dbReference>
<evidence type="ECO:0000256" key="13">
    <source>
        <dbReference type="ARBA" id="ARBA00023295"/>
    </source>
</evidence>
<dbReference type="InterPro" id="IPR015886">
    <property type="entry name" value="H2TH_FPG"/>
</dbReference>
<evidence type="ECO:0000313" key="18">
    <source>
        <dbReference type="EMBL" id="QED28601.1"/>
    </source>
</evidence>
<comment type="catalytic activity">
    <reaction evidence="1">
        <text>Hydrolysis of DNA containing ring-opened 7-methylguanine residues, releasing 2,6-diamino-4-hydroxy-5-(N-methyl)formamidopyrimidine.</text>
        <dbReference type="EC" id="3.2.2.23"/>
    </reaction>
</comment>
<keyword evidence="13" id="KW-0326">Glycosidase</keyword>
<dbReference type="InterPro" id="IPR010979">
    <property type="entry name" value="Ribosomal_uS13-like_H2TH"/>
</dbReference>